<dbReference type="Gene3D" id="3.40.1670.10">
    <property type="entry name" value="UbiD C-terminal domain-like"/>
    <property type="match status" value="1"/>
</dbReference>
<dbReference type="InterPro" id="IPR049383">
    <property type="entry name" value="UbiD-like_N"/>
</dbReference>
<keyword evidence="6" id="KW-1185">Reference proteome</keyword>
<feature type="domain" description="3-octaprenyl-4-hydroxybenzoate carboxy-lyase-like N-terminal" evidence="3">
    <location>
        <begin position="5"/>
        <end position="91"/>
    </location>
</feature>
<dbReference type="NCBIfam" id="TIGR00148">
    <property type="entry name" value="UbiD family decarboxylase"/>
    <property type="match status" value="1"/>
</dbReference>
<evidence type="ECO:0000259" key="2">
    <source>
        <dbReference type="Pfam" id="PF01977"/>
    </source>
</evidence>
<keyword evidence="5" id="KW-0456">Lyase</keyword>
<evidence type="ECO:0000256" key="1">
    <source>
        <dbReference type="ARBA" id="ARBA00010021"/>
    </source>
</evidence>
<dbReference type="GO" id="GO:0005829">
    <property type="term" value="C:cytosol"/>
    <property type="evidence" value="ECO:0007669"/>
    <property type="project" value="TreeGrafter"/>
</dbReference>
<comment type="similarity">
    <text evidence="1">Belongs to the UbiD family.</text>
</comment>
<sequence length="605" mass="68915">MKKTIELLKKNGELRIVDTELDIYLEIPHLAYAEVKKKDGGLALLFTNVIDKKSGKKFDEEILMNVFGSYSRCELLFGRTIESVADEITKLLHMKPPSGFLNKISMASELFSLKNIFPKKLSREGECQKIKYLENEIDLYKIPVLTTWEQDGGPFITMAQVYTQSFDGEMVNVGMYRLQVYDKNHLGMHWQIHKDSSHFFDQYQKAGKKMPVTIAIGGDPLYTWCATAPLPYGVNELLMYGLIKKESAKLVKSLTNPLYIPHDVDYVIEGWVDTNEMKIEGPFGDHTGYYTLEESYPVMEVSAITTKKKPTYLATVVGKPPLEDKYMGWATGKIFFPLLKTTAPDLLDYHMPENGGFHNLILAKMQPHYKGHAKQFMHAFWGAGQMSFVKHAIFLDEKAPKLDSYDAVTSYILDRFTPKSLFITEGILDALDHSSDEALIGGKLGIDVTAANRVEAPNLLGDEELLIRVKELIPDVVNLHQFMRRTKNPITVISVDKTKNAKHYFEALIPLSMHLRVVVFIDAHKNDIFNAYMLVWRVTNNMDALRDIYISGLMVAIDGTNKNSLDSFERRWPDDVDCTQSVVESLKLKGVWDLSEKLYEKFQLS</sequence>
<dbReference type="Pfam" id="PF20696">
    <property type="entry name" value="UbiD_C"/>
    <property type="match status" value="2"/>
</dbReference>
<dbReference type="SUPFAM" id="SSF143968">
    <property type="entry name" value="UbiD C-terminal domain-like"/>
    <property type="match status" value="2"/>
</dbReference>
<dbReference type="EMBL" id="CP000153">
    <property type="protein sequence ID" value="ABB44142.1"/>
    <property type="molecule type" value="Genomic_DNA"/>
</dbReference>
<evidence type="ECO:0000313" key="5">
    <source>
        <dbReference type="EMBL" id="ABB44142.1"/>
    </source>
</evidence>
<dbReference type="InterPro" id="IPR002830">
    <property type="entry name" value="UbiD"/>
</dbReference>
<protein>
    <submittedName>
        <fullName evidence="5">3-octaprenyl-4hydroxybenzoate decarboxylase</fullName>
        <ecNumber evidence="5">4.1.1.-</ecNumber>
    </submittedName>
</protein>
<reference evidence="5 6" key="1">
    <citation type="journal article" date="2008" name="Appl. Environ. Microbiol.">
        <title>Genome of the epsilonproteobacterial chemolithoautotroph Sulfurimonas denitrificans.</title>
        <authorList>
            <person name="Sievert S.M."/>
            <person name="Scott K.M."/>
            <person name="Klotz M.G."/>
            <person name="Chain P.S.G."/>
            <person name="Hauser L.J."/>
            <person name="Hemp J."/>
            <person name="Huegler M."/>
            <person name="Land M."/>
            <person name="Lapidus A."/>
            <person name="Larimer F.W."/>
            <person name="Lucas S."/>
            <person name="Malfatti S.A."/>
            <person name="Meyer F."/>
            <person name="Paulsen I.T."/>
            <person name="Ren Q."/>
            <person name="Simon J."/>
            <person name="Bailey K."/>
            <person name="Diaz E."/>
            <person name="Fitzpatrick K.A."/>
            <person name="Glover B."/>
            <person name="Gwatney N."/>
            <person name="Korajkic A."/>
            <person name="Long A."/>
            <person name="Mobberley J.M."/>
            <person name="Pantry S.N."/>
            <person name="Pazder G."/>
            <person name="Peterson S."/>
            <person name="Quintanilla J.D."/>
            <person name="Sprinkle R."/>
            <person name="Stephens J."/>
            <person name="Thomas P."/>
            <person name="Vaughn R."/>
            <person name="Weber M.J."/>
            <person name="Wooten L.L."/>
        </authorList>
    </citation>
    <scope>NUCLEOTIDE SEQUENCE [LARGE SCALE GENOMIC DNA]</scope>
    <source>
        <strain evidence="6">ATCC 33889 / DSM 1251</strain>
    </source>
</reference>
<dbReference type="NCBIfam" id="TIGR03701">
    <property type="entry name" value="mena_SCO4490"/>
    <property type="match status" value="1"/>
</dbReference>
<dbReference type="STRING" id="326298.Suden_0864"/>
<evidence type="ECO:0000259" key="3">
    <source>
        <dbReference type="Pfam" id="PF20695"/>
    </source>
</evidence>
<evidence type="ECO:0000313" key="6">
    <source>
        <dbReference type="Proteomes" id="UP000002714"/>
    </source>
</evidence>
<dbReference type="InterPro" id="IPR049381">
    <property type="entry name" value="UbiD-like_C"/>
</dbReference>
<dbReference type="PANTHER" id="PTHR30108:SF17">
    <property type="entry name" value="FERULIC ACID DECARBOXYLASE 1"/>
    <property type="match status" value="1"/>
</dbReference>
<gene>
    <name evidence="5" type="ordered locus">Suden_0864</name>
</gene>
<dbReference type="InterPro" id="IPR048304">
    <property type="entry name" value="UbiD_Rift_dom"/>
</dbReference>
<name>Q30S89_SULDN</name>
<dbReference type="Pfam" id="PF01977">
    <property type="entry name" value="UbiD"/>
    <property type="match status" value="1"/>
</dbReference>
<dbReference type="Pfam" id="PF20695">
    <property type="entry name" value="UbiD_N"/>
    <property type="match status" value="1"/>
</dbReference>
<evidence type="ECO:0000259" key="4">
    <source>
        <dbReference type="Pfam" id="PF20696"/>
    </source>
</evidence>
<dbReference type="AlphaFoldDB" id="Q30S89"/>
<dbReference type="GO" id="GO:0008694">
    <property type="term" value="F:4-hydroxy-3-polyprenylbenzoate decarboxylase activity"/>
    <property type="evidence" value="ECO:0007669"/>
    <property type="project" value="TreeGrafter"/>
</dbReference>
<feature type="domain" description="3-octaprenyl-4-hydroxybenzoate carboxy-lyase-like C-terminal" evidence="4">
    <location>
        <begin position="468"/>
        <end position="551"/>
    </location>
</feature>
<dbReference type="KEGG" id="tdn:Suden_0864"/>
<dbReference type="InterPro" id="IPR022390">
    <property type="entry name" value="HBDC"/>
</dbReference>
<organism evidence="5 6">
    <name type="scientific">Sulfurimonas denitrificans (strain ATCC 33889 / DSM 1251)</name>
    <name type="common">Thiomicrospira denitrificans (strain ATCC 33889 / DSM 1251)</name>
    <dbReference type="NCBI Taxonomy" id="326298"/>
    <lineage>
        <taxon>Bacteria</taxon>
        <taxon>Pseudomonadati</taxon>
        <taxon>Campylobacterota</taxon>
        <taxon>Epsilonproteobacteria</taxon>
        <taxon>Campylobacterales</taxon>
        <taxon>Sulfurimonadaceae</taxon>
        <taxon>Sulfurimonas</taxon>
    </lineage>
</organism>
<feature type="domain" description="3-octaprenyl-4-hydroxybenzoate carboxy-lyase-like C-terminal" evidence="4">
    <location>
        <begin position="325"/>
        <end position="447"/>
    </location>
</feature>
<dbReference type="eggNOG" id="COG0043">
    <property type="taxonomic scope" value="Bacteria"/>
</dbReference>
<dbReference type="EC" id="4.1.1.-" evidence="5"/>
<dbReference type="GO" id="GO:0006744">
    <property type="term" value="P:ubiquinone biosynthetic process"/>
    <property type="evidence" value="ECO:0007669"/>
    <property type="project" value="TreeGrafter"/>
</dbReference>
<feature type="domain" description="3-octaprenyl-4-hydroxybenzoate carboxy-lyase-like Rift-related" evidence="2">
    <location>
        <begin position="123"/>
        <end position="320"/>
    </location>
</feature>
<dbReference type="Proteomes" id="UP000002714">
    <property type="component" value="Chromosome"/>
</dbReference>
<accession>Q30S89</accession>
<dbReference type="PANTHER" id="PTHR30108">
    <property type="entry name" value="3-OCTAPRENYL-4-HYDROXYBENZOATE CARBOXY-LYASE-RELATED"/>
    <property type="match status" value="1"/>
</dbReference>
<dbReference type="SUPFAM" id="SSF50475">
    <property type="entry name" value="FMN-binding split barrel"/>
    <property type="match status" value="1"/>
</dbReference>
<proteinExistence type="inferred from homology"/>
<dbReference type="OrthoDB" id="9809841at2"/>
<dbReference type="RefSeq" id="WP_011372494.1">
    <property type="nucleotide sequence ID" value="NC_007575.1"/>
</dbReference>
<dbReference type="HOGENOM" id="CLU_023348_4_0_7"/>